<accession>A0A4R6ZH88</accession>
<dbReference type="Pfam" id="PF20056">
    <property type="entry name" value="DUF6455"/>
    <property type="match status" value="1"/>
</dbReference>
<evidence type="ECO:0000313" key="2">
    <source>
        <dbReference type="EMBL" id="TDR51505.1"/>
    </source>
</evidence>
<dbReference type="OrthoDB" id="7307423at2"/>
<proteinExistence type="predicted"/>
<dbReference type="Proteomes" id="UP000295212">
    <property type="component" value="Unassembled WGS sequence"/>
</dbReference>
<sequence>MTTLRDGIHATAGRLAHTMVGAWRRHRQHRAWEELDEAERESRLNDLGLARIDSPLFWSDGGSVSDLLPRMMEVHGVDPMTPLVVGNGVKRDLERVCSLCPHKTRCARVLADGPEPEACDFCPNAGTLEALGSH</sequence>
<evidence type="ECO:0000259" key="1">
    <source>
        <dbReference type="Pfam" id="PF20056"/>
    </source>
</evidence>
<comment type="caution">
    <text evidence="2">The sequence shown here is derived from an EMBL/GenBank/DDBJ whole genome shotgun (WGS) entry which is preliminary data.</text>
</comment>
<dbReference type="EMBL" id="SNZJ01000017">
    <property type="protein sequence ID" value="TDR51505.1"/>
    <property type="molecule type" value="Genomic_DNA"/>
</dbReference>
<name>A0A4R6ZH88_9GAMM</name>
<dbReference type="InterPro" id="IPR045601">
    <property type="entry name" value="DUF6455"/>
</dbReference>
<gene>
    <name evidence="2" type="ORF">DFP85_11798</name>
</gene>
<reference evidence="2 3" key="1">
    <citation type="submission" date="2019-03" db="EMBL/GenBank/DDBJ databases">
        <title>Genomic Encyclopedia of Type Strains, Phase III (KMG-III): the genomes of soil and plant-associated and newly described type strains.</title>
        <authorList>
            <person name="Whitman W."/>
        </authorList>
    </citation>
    <scope>NUCLEOTIDE SEQUENCE [LARGE SCALE GENOMIC DNA]</scope>
    <source>
        <strain evidence="2 3">CECT 5797</strain>
    </source>
</reference>
<dbReference type="RefSeq" id="WP_133637115.1">
    <property type="nucleotide sequence ID" value="NZ_SNZJ01000017.1"/>
</dbReference>
<organism evidence="2 3">
    <name type="scientific">Halomonas ventosae</name>
    <dbReference type="NCBI Taxonomy" id="229007"/>
    <lineage>
        <taxon>Bacteria</taxon>
        <taxon>Pseudomonadati</taxon>
        <taxon>Pseudomonadota</taxon>
        <taxon>Gammaproteobacteria</taxon>
        <taxon>Oceanospirillales</taxon>
        <taxon>Halomonadaceae</taxon>
        <taxon>Halomonas</taxon>
    </lineage>
</organism>
<dbReference type="AlphaFoldDB" id="A0A4R6ZH88"/>
<protein>
    <recommendedName>
        <fullName evidence="1">DUF6455 domain-containing protein</fullName>
    </recommendedName>
</protein>
<evidence type="ECO:0000313" key="3">
    <source>
        <dbReference type="Proteomes" id="UP000295212"/>
    </source>
</evidence>
<feature type="domain" description="DUF6455" evidence="1">
    <location>
        <begin position="66"/>
        <end position="132"/>
    </location>
</feature>